<evidence type="ECO:0000256" key="3">
    <source>
        <dbReference type="ARBA" id="ARBA00022679"/>
    </source>
</evidence>
<dbReference type="GO" id="GO:0004644">
    <property type="term" value="F:phosphoribosylglycinamide formyltransferase activity"/>
    <property type="evidence" value="ECO:0007669"/>
    <property type="project" value="UniProtKB-EC"/>
</dbReference>
<keyword evidence="4" id="KW-0658">Purine biosynthesis</keyword>
<dbReference type="InterPro" id="IPR002376">
    <property type="entry name" value="Formyl_transf_N"/>
</dbReference>
<gene>
    <name evidence="10" type="ORF">AMJ83_04800</name>
</gene>
<accession>A0A0S8FSU9</accession>
<comment type="similarity">
    <text evidence="5">Belongs to the GART family.</text>
</comment>
<comment type="caution">
    <text evidence="10">The sequence shown here is derived from an EMBL/GenBank/DDBJ whole genome shotgun (WGS) entry which is preliminary data.</text>
</comment>
<evidence type="ECO:0000256" key="1">
    <source>
        <dbReference type="ARBA" id="ARBA00005054"/>
    </source>
</evidence>
<organism evidence="10 11">
    <name type="scientific">candidate division WOR_3 bacterium SM23_42</name>
    <dbReference type="NCBI Taxonomy" id="1703779"/>
    <lineage>
        <taxon>Bacteria</taxon>
        <taxon>Bacteria division WOR-3</taxon>
    </lineage>
</organism>
<reference evidence="10 11" key="1">
    <citation type="journal article" date="2015" name="Microbiome">
        <title>Genomic resolution of linkages in carbon, nitrogen, and sulfur cycling among widespread estuary sediment bacteria.</title>
        <authorList>
            <person name="Baker B.J."/>
            <person name="Lazar C.S."/>
            <person name="Teske A.P."/>
            <person name="Dick G.J."/>
        </authorList>
    </citation>
    <scope>NUCLEOTIDE SEQUENCE [LARGE SCALE GENOMIC DNA]</scope>
    <source>
        <strain evidence="10">SM23_42</strain>
    </source>
</reference>
<dbReference type="STRING" id="1703779.AMJ83_04800"/>
<dbReference type="PANTHER" id="PTHR43369:SF2">
    <property type="entry name" value="PHOSPHORIBOSYLGLYCINAMIDE FORMYLTRANSFERASE"/>
    <property type="match status" value="1"/>
</dbReference>
<comment type="catalytic activity">
    <reaction evidence="8">
        <text>N(1)-(5-phospho-beta-D-ribosyl)glycinamide + (6R)-10-formyltetrahydrofolate = N(2)-formyl-N(1)-(5-phospho-beta-D-ribosyl)glycinamide + (6S)-5,6,7,8-tetrahydrofolate + H(+)</text>
        <dbReference type="Rhea" id="RHEA:15053"/>
        <dbReference type="ChEBI" id="CHEBI:15378"/>
        <dbReference type="ChEBI" id="CHEBI:57453"/>
        <dbReference type="ChEBI" id="CHEBI:143788"/>
        <dbReference type="ChEBI" id="CHEBI:147286"/>
        <dbReference type="ChEBI" id="CHEBI:195366"/>
        <dbReference type="EC" id="2.1.2.2"/>
    </reaction>
</comment>
<dbReference type="InterPro" id="IPR036477">
    <property type="entry name" value="Formyl_transf_N_sf"/>
</dbReference>
<evidence type="ECO:0000313" key="11">
    <source>
        <dbReference type="Proteomes" id="UP000051373"/>
    </source>
</evidence>
<keyword evidence="3" id="KW-0808">Transferase</keyword>
<evidence type="ECO:0000256" key="6">
    <source>
        <dbReference type="ARBA" id="ARBA00041324"/>
    </source>
</evidence>
<dbReference type="PATRIC" id="fig|1703779.3.peg.1178"/>
<dbReference type="EMBL" id="LJUJ01000008">
    <property type="protein sequence ID" value="KPK63781.1"/>
    <property type="molecule type" value="Genomic_DNA"/>
</dbReference>
<dbReference type="InterPro" id="IPR004607">
    <property type="entry name" value="GART"/>
</dbReference>
<dbReference type="InterPro" id="IPR001555">
    <property type="entry name" value="GART_AS"/>
</dbReference>
<dbReference type="GO" id="GO:0006189">
    <property type="term" value="P:'de novo' IMP biosynthetic process"/>
    <property type="evidence" value="ECO:0007669"/>
    <property type="project" value="UniProtKB-UniPathway"/>
</dbReference>
<evidence type="ECO:0000256" key="8">
    <source>
        <dbReference type="ARBA" id="ARBA00047664"/>
    </source>
</evidence>
<evidence type="ECO:0000256" key="2">
    <source>
        <dbReference type="ARBA" id="ARBA00012254"/>
    </source>
</evidence>
<dbReference type="SUPFAM" id="SSF53328">
    <property type="entry name" value="Formyltransferase"/>
    <property type="match status" value="1"/>
</dbReference>
<evidence type="ECO:0000256" key="7">
    <source>
        <dbReference type="ARBA" id="ARBA00041682"/>
    </source>
</evidence>
<dbReference type="UniPathway" id="UPA00074">
    <property type="reaction ID" value="UER00126"/>
</dbReference>
<dbReference type="EC" id="2.1.2.2" evidence="2"/>
<sequence length="168" mass="18320">MKNIAVLASGRGSNLEAIIKNIENGTCHANLACVISDNKDARALQIARDHGVKAIWLDPGPKKTWLAFKGRILNIHPALLPSFPGLDVQRKAIEYGVKFSGCTVHFVTEDVDAGAIITQAAVPVLDDDTPDTLAARILKEEHRIYTEAINIILSGKYRIEGRRVIKTG</sequence>
<dbReference type="Pfam" id="PF00551">
    <property type="entry name" value="Formyl_trans_N"/>
    <property type="match status" value="2"/>
</dbReference>
<name>A0A0S8FSU9_UNCW3</name>
<evidence type="ECO:0000259" key="9">
    <source>
        <dbReference type="Pfam" id="PF00551"/>
    </source>
</evidence>
<feature type="domain" description="Formyl transferase N-terminal" evidence="9">
    <location>
        <begin position="2"/>
        <end position="50"/>
    </location>
</feature>
<dbReference type="Gene3D" id="3.40.50.170">
    <property type="entry name" value="Formyl transferase, N-terminal domain"/>
    <property type="match status" value="2"/>
</dbReference>
<dbReference type="CDD" id="cd08645">
    <property type="entry name" value="FMT_core_GART"/>
    <property type="match status" value="1"/>
</dbReference>
<dbReference type="PANTHER" id="PTHR43369">
    <property type="entry name" value="PHOSPHORIBOSYLGLYCINAMIDE FORMYLTRANSFERASE"/>
    <property type="match status" value="1"/>
</dbReference>
<protein>
    <recommendedName>
        <fullName evidence="2">phosphoribosylglycinamide formyltransferase 1</fullName>
        <ecNumber evidence="2">2.1.2.2</ecNumber>
    </recommendedName>
    <alternativeName>
        <fullName evidence="7">5'-phosphoribosylglycinamide transformylase</fullName>
    </alternativeName>
    <alternativeName>
        <fullName evidence="6">GAR transformylase</fullName>
    </alternativeName>
</protein>
<comment type="pathway">
    <text evidence="1">Purine metabolism; IMP biosynthesis via de novo pathway; N(2)-formyl-N(1)-(5-phospho-D-ribosyl)glycinamide from N(1)-(5-phospho-D-ribosyl)glycinamide (10-formyl THF route): step 1/1.</text>
</comment>
<proteinExistence type="inferred from homology"/>
<dbReference type="Proteomes" id="UP000051373">
    <property type="component" value="Unassembled WGS sequence"/>
</dbReference>
<dbReference type="GO" id="GO:0005737">
    <property type="term" value="C:cytoplasm"/>
    <property type="evidence" value="ECO:0007669"/>
    <property type="project" value="TreeGrafter"/>
</dbReference>
<feature type="domain" description="Formyl transferase N-terminal" evidence="9">
    <location>
        <begin position="66"/>
        <end position="149"/>
    </location>
</feature>
<evidence type="ECO:0000256" key="4">
    <source>
        <dbReference type="ARBA" id="ARBA00022755"/>
    </source>
</evidence>
<evidence type="ECO:0000313" key="10">
    <source>
        <dbReference type="EMBL" id="KPK63781.1"/>
    </source>
</evidence>
<evidence type="ECO:0000256" key="5">
    <source>
        <dbReference type="ARBA" id="ARBA00038440"/>
    </source>
</evidence>
<dbReference type="PROSITE" id="PS00373">
    <property type="entry name" value="GART"/>
    <property type="match status" value="1"/>
</dbReference>
<dbReference type="AlphaFoldDB" id="A0A0S8FSU9"/>